<keyword evidence="3" id="KW-1185">Reference proteome</keyword>
<sequence>MQSSPADSPKQNSKESIPRTHSSTAEPQLKTPPTEDTPSPVKSALVRPHHKKLIEALFAPVDCSPRPDTGNRAPPRATVSCYGLSTRGERMHTAVLFLAGLAYGIDIAAGSPHGLVCATASCVQGGFP</sequence>
<feature type="compositionally biased region" description="Polar residues" evidence="1">
    <location>
        <begin position="1"/>
        <end position="11"/>
    </location>
</feature>
<dbReference type="AlphaFoldDB" id="A0A1Y2J1E6"/>
<feature type="region of interest" description="Disordered" evidence="1">
    <location>
        <begin position="1"/>
        <end position="45"/>
    </location>
</feature>
<proteinExistence type="predicted"/>
<organism evidence="2 3">
    <name type="scientific">Trametes coccinea (strain BRFM310)</name>
    <name type="common">Pycnoporus coccineus</name>
    <dbReference type="NCBI Taxonomy" id="1353009"/>
    <lineage>
        <taxon>Eukaryota</taxon>
        <taxon>Fungi</taxon>
        <taxon>Dikarya</taxon>
        <taxon>Basidiomycota</taxon>
        <taxon>Agaricomycotina</taxon>
        <taxon>Agaricomycetes</taxon>
        <taxon>Polyporales</taxon>
        <taxon>Polyporaceae</taxon>
        <taxon>Trametes</taxon>
    </lineage>
</organism>
<protein>
    <submittedName>
        <fullName evidence="2">Uncharacterized protein</fullName>
    </submittedName>
</protein>
<evidence type="ECO:0000313" key="2">
    <source>
        <dbReference type="EMBL" id="OSD07229.1"/>
    </source>
</evidence>
<accession>A0A1Y2J1E6</accession>
<gene>
    <name evidence="2" type="ORF">PYCCODRAFT_1430471</name>
</gene>
<evidence type="ECO:0000313" key="3">
    <source>
        <dbReference type="Proteomes" id="UP000193067"/>
    </source>
</evidence>
<name>A0A1Y2J1E6_TRAC3</name>
<evidence type="ECO:0000256" key="1">
    <source>
        <dbReference type="SAM" id="MobiDB-lite"/>
    </source>
</evidence>
<reference evidence="2 3" key="1">
    <citation type="journal article" date="2015" name="Biotechnol. Biofuels">
        <title>Enhanced degradation of softwood versus hardwood by the white-rot fungus Pycnoporus coccineus.</title>
        <authorList>
            <person name="Couturier M."/>
            <person name="Navarro D."/>
            <person name="Chevret D."/>
            <person name="Henrissat B."/>
            <person name="Piumi F."/>
            <person name="Ruiz-Duenas F.J."/>
            <person name="Martinez A.T."/>
            <person name="Grigoriev I.V."/>
            <person name="Riley R."/>
            <person name="Lipzen A."/>
            <person name="Berrin J.G."/>
            <person name="Master E.R."/>
            <person name="Rosso M.N."/>
        </authorList>
    </citation>
    <scope>NUCLEOTIDE SEQUENCE [LARGE SCALE GENOMIC DNA]</scope>
    <source>
        <strain evidence="2 3">BRFM310</strain>
    </source>
</reference>
<dbReference type="EMBL" id="KZ084088">
    <property type="protein sequence ID" value="OSD07229.1"/>
    <property type="molecule type" value="Genomic_DNA"/>
</dbReference>
<dbReference type="Proteomes" id="UP000193067">
    <property type="component" value="Unassembled WGS sequence"/>
</dbReference>